<protein>
    <recommendedName>
        <fullName evidence="3">DUF1501 domain-containing protein</fullName>
    </recommendedName>
</protein>
<evidence type="ECO:0008006" key="3">
    <source>
        <dbReference type="Google" id="ProtNLM"/>
    </source>
</evidence>
<reference evidence="1 2" key="1">
    <citation type="submission" date="2019-02" db="EMBL/GenBank/DDBJ databases">
        <title>Deep-cultivation of Planctomycetes and their phenomic and genomic characterization uncovers novel biology.</title>
        <authorList>
            <person name="Wiegand S."/>
            <person name="Jogler M."/>
            <person name="Boedeker C."/>
            <person name="Pinto D."/>
            <person name="Vollmers J."/>
            <person name="Rivas-Marin E."/>
            <person name="Kohn T."/>
            <person name="Peeters S.H."/>
            <person name="Heuer A."/>
            <person name="Rast P."/>
            <person name="Oberbeckmann S."/>
            <person name="Bunk B."/>
            <person name="Jeske O."/>
            <person name="Meyerdierks A."/>
            <person name="Storesund J.E."/>
            <person name="Kallscheuer N."/>
            <person name="Luecker S."/>
            <person name="Lage O.M."/>
            <person name="Pohl T."/>
            <person name="Merkel B.J."/>
            <person name="Hornburger P."/>
            <person name="Mueller R.-W."/>
            <person name="Bruemmer F."/>
            <person name="Labrenz M."/>
            <person name="Spormann A.M."/>
            <person name="Op den Camp H."/>
            <person name="Overmann J."/>
            <person name="Amann R."/>
            <person name="Jetten M.S.M."/>
            <person name="Mascher T."/>
            <person name="Medema M.H."/>
            <person name="Devos D.P."/>
            <person name="Kaster A.-K."/>
            <person name="Ovreas L."/>
            <person name="Rohde M."/>
            <person name="Galperin M.Y."/>
            <person name="Jogler C."/>
        </authorList>
    </citation>
    <scope>NUCLEOTIDE SEQUENCE [LARGE SCALE GENOMIC DNA]</scope>
    <source>
        <strain evidence="1 2">Mal52</strain>
    </source>
</reference>
<dbReference type="SUPFAM" id="SSF53649">
    <property type="entry name" value="Alkaline phosphatase-like"/>
    <property type="match status" value="1"/>
</dbReference>
<proteinExistence type="predicted"/>
<name>A0A517ZYL2_9PLAN</name>
<dbReference type="EMBL" id="CP036276">
    <property type="protein sequence ID" value="QDU47577.1"/>
    <property type="molecule type" value="Genomic_DNA"/>
</dbReference>
<sequence>MAGFSPSPRLRWGVVAVKRCCPGATGHVRLISTFVDPHAPHMRRQPMIPPAPSLLKHPTVNRREMLRAGGIGLMGLSMSDVTALRAQAAHTGAPQPPVKSVIYIFLSGGLSQHESFDMKPEAADSIRGEFRPIDTATPGIQISEHLPMLAQRSRHWALVRSLTHGHNEHSNGHHIMLTGRSEMPRGFNPSKPMPTDDPTFASIVSATVQGKNHLPSAAVIPETFIHASGRVIPGQFAGIMGPQRDPWVIDAAAKCKKCGACPNCFDHQQRDWEHTGDPVFESPNLRLPDQLTSQRLGRRLDLMQIVEDGQRHLDRAADVAAMDRNRQTAISLLTSGKVRKAFDVHAEPDEVQEAYGKNRFGWSLLMARSLIEVGVGMVQVNLGRNESWDTHGNIFPHLKNHLFPPTDRAVSALIDDLEQRGLLDSTLIVMAGEFGRTPKISRLARFYKYPGRDHWGAVQSVFFAGGGVRGGTVIGSTDKIGGYPQDLPQRPENMAATIYDALGIHREAAWYSSLNRPHFVYHGDPIAGLIG</sequence>
<gene>
    <name evidence="1" type="ORF">Mal52_61120</name>
</gene>
<dbReference type="Proteomes" id="UP000319383">
    <property type="component" value="Chromosome"/>
</dbReference>
<dbReference type="PANTHER" id="PTHR43737:SF1">
    <property type="entry name" value="DUF1501 DOMAIN-CONTAINING PROTEIN"/>
    <property type="match status" value="1"/>
</dbReference>
<dbReference type="InterPro" id="IPR017850">
    <property type="entry name" value="Alkaline_phosphatase_core_sf"/>
</dbReference>
<dbReference type="PANTHER" id="PTHR43737">
    <property type="entry name" value="BLL7424 PROTEIN"/>
    <property type="match status" value="1"/>
</dbReference>
<organism evidence="1 2">
    <name type="scientific">Symmachiella dynata</name>
    <dbReference type="NCBI Taxonomy" id="2527995"/>
    <lineage>
        <taxon>Bacteria</taxon>
        <taxon>Pseudomonadati</taxon>
        <taxon>Planctomycetota</taxon>
        <taxon>Planctomycetia</taxon>
        <taxon>Planctomycetales</taxon>
        <taxon>Planctomycetaceae</taxon>
        <taxon>Symmachiella</taxon>
    </lineage>
</organism>
<dbReference type="InterPro" id="IPR010869">
    <property type="entry name" value="DUF1501"/>
</dbReference>
<dbReference type="AlphaFoldDB" id="A0A517ZYL2"/>
<evidence type="ECO:0000313" key="1">
    <source>
        <dbReference type="EMBL" id="QDU47577.1"/>
    </source>
</evidence>
<dbReference type="KEGG" id="sdyn:Mal52_61120"/>
<evidence type="ECO:0000313" key="2">
    <source>
        <dbReference type="Proteomes" id="UP000319383"/>
    </source>
</evidence>
<accession>A0A517ZYL2</accession>
<dbReference type="Pfam" id="PF07394">
    <property type="entry name" value="DUF1501"/>
    <property type="match status" value="1"/>
</dbReference>
<keyword evidence="2" id="KW-1185">Reference proteome</keyword>